<dbReference type="Proteomes" id="UP001500827">
    <property type="component" value="Unassembled WGS sequence"/>
</dbReference>
<dbReference type="EMBL" id="BAABBM010000001">
    <property type="protein sequence ID" value="GAA3904290.1"/>
    <property type="molecule type" value="Genomic_DNA"/>
</dbReference>
<evidence type="ECO:0000313" key="2">
    <source>
        <dbReference type="Proteomes" id="UP001500827"/>
    </source>
</evidence>
<organism evidence="1 2">
    <name type="scientific">Sphingomonas limnosediminicola</name>
    <dbReference type="NCBI Taxonomy" id="940133"/>
    <lineage>
        <taxon>Bacteria</taxon>
        <taxon>Pseudomonadati</taxon>
        <taxon>Pseudomonadota</taxon>
        <taxon>Alphaproteobacteria</taxon>
        <taxon>Sphingomonadales</taxon>
        <taxon>Sphingomonadaceae</taxon>
        <taxon>Sphingomonas</taxon>
    </lineage>
</organism>
<proteinExistence type="predicted"/>
<evidence type="ECO:0000313" key="1">
    <source>
        <dbReference type="EMBL" id="GAA3904290.1"/>
    </source>
</evidence>
<comment type="caution">
    <text evidence="1">The sequence shown here is derived from an EMBL/GenBank/DDBJ whole genome shotgun (WGS) entry which is preliminary data.</text>
</comment>
<accession>A0ABP7LPB3</accession>
<name>A0ABP7LPB3_9SPHN</name>
<protein>
    <submittedName>
        <fullName evidence="1">Uncharacterized protein</fullName>
    </submittedName>
</protein>
<keyword evidence="2" id="KW-1185">Reference proteome</keyword>
<gene>
    <name evidence="1" type="ORF">GCM10022276_23650</name>
</gene>
<sequence length="123" mass="13745">MQQLAIDMLHDQPFELKKVTVGVGRDLRQIHAEGFGGHDGAPASGGRLGIHLMLPVRDFYRRGHGVVRARLVEMILPRDVSDGWLSNAGPASPTFLSRVRARWFLAEQHIKAQAEEDCYALEM</sequence>
<reference evidence="2" key="1">
    <citation type="journal article" date="2019" name="Int. J. Syst. Evol. Microbiol.">
        <title>The Global Catalogue of Microorganisms (GCM) 10K type strain sequencing project: providing services to taxonomists for standard genome sequencing and annotation.</title>
        <authorList>
            <consortium name="The Broad Institute Genomics Platform"/>
            <consortium name="The Broad Institute Genome Sequencing Center for Infectious Disease"/>
            <person name="Wu L."/>
            <person name="Ma J."/>
        </authorList>
    </citation>
    <scope>NUCLEOTIDE SEQUENCE [LARGE SCALE GENOMIC DNA]</scope>
    <source>
        <strain evidence="2">JCM 17543</strain>
    </source>
</reference>